<feature type="coiled-coil region" evidence="1">
    <location>
        <begin position="265"/>
        <end position="292"/>
    </location>
</feature>
<evidence type="ECO:0000259" key="3">
    <source>
        <dbReference type="Pfam" id="PF25794"/>
    </source>
</evidence>
<dbReference type="AlphaFoldDB" id="A0AA36MXL0"/>
<dbReference type="NCBIfam" id="NF047352">
    <property type="entry name" value="P_loop_sacsin"/>
    <property type="match status" value="1"/>
</dbReference>
<dbReference type="SUPFAM" id="SSF55874">
    <property type="entry name" value="ATPase domain of HSP90 chaperone/DNA topoisomerase II/histidine kinase"/>
    <property type="match status" value="1"/>
</dbReference>
<evidence type="ECO:0000313" key="5">
    <source>
        <dbReference type="Proteomes" id="UP001178507"/>
    </source>
</evidence>
<accession>A0AA36MXL0</accession>
<protein>
    <recommendedName>
        <fullName evidence="3">Sacsin/Nov domain-containing protein</fullName>
    </recommendedName>
</protein>
<evidence type="ECO:0000313" key="4">
    <source>
        <dbReference type="EMBL" id="CAJ1387303.1"/>
    </source>
</evidence>
<evidence type="ECO:0000256" key="2">
    <source>
        <dbReference type="SAM" id="MobiDB-lite"/>
    </source>
</evidence>
<dbReference type="Proteomes" id="UP001178507">
    <property type="component" value="Unassembled WGS sequence"/>
</dbReference>
<feature type="non-terminal residue" evidence="4">
    <location>
        <position position="1"/>
    </location>
</feature>
<reference evidence="4" key="1">
    <citation type="submission" date="2023-08" db="EMBL/GenBank/DDBJ databases">
        <authorList>
            <person name="Chen Y."/>
            <person name="Shah S."/>
            <person name="Dougan E. K."/>
            <person name="Thang M."/>
            <person name="Chan C."/>
        </authorList>
    </citation>
    <scope>NUCLEOTIDE SEQUENCE</scope>
</reference>
<dbReference type="EMBL" id="CAUJNA010001498">
    <property type="protein sequence ID" value="CAJ1387303.1"/>
    <property type="molecule type" value="Genomic_DNA"/>
</dbReference>
<feature type="compositionally biased region" description="Basic and acidic residues" evidence="2">
    <location>
        <begin position="8"/>
        <end position="28"/>
    </location>
</feature>
<dbReference type="Pfam" id="PF25794">
    <property type="entry name" value="SACS"/>
    <property type="match status" value="1"/>
</dbReference>
<keyword evidence="1" id="KW-0175">Coiled coil</keyword>
<evidence type="ECO:0000256" key="1">
    <source>
        <dbReference type="SAM" id="Coils"/>
    </source>
</evidence>
<gene>
    <name evidence="4" type="ORF">EVOR1521_LOCUS13413</name>
</gene>
<feature type="domain" description="Sacsin/Nov" evidence="3">
    <location>
        <begin position="405"/>
        <end position="645"/>
    </location>
</feature>
<dbReference type="PANTHER" id="PTHR15600:SF42">
    <property type="entry name" value="SACSIN"/>
    <property type="match status" value="1"/>
</dbReference>
<feature type="non-terminal residue" evidence="4">
    <location>
        <position position="1197"/>
    </location>
</feature>
<dbReference type="InterPro" id="IPR052972">
    <property type="entry name" value="Sacsin_chaperone_reg"/>
</dbReference>
<dbReference type="GO" id="GO:0030544">
    <property type="term" value="F:Hsp70 protein binding"/>
    <property type="evidence" value="ECO:0007669"/>
    <property type="project" value="TreeGrafter"/>
</dbReference>
<dbReference type="PANTHER" id="PTHR15600">
    <property type="entry name" value="SACSIN"/>
    <property type="match status" value="1"/>
</dbReference>
<sequence>ALNAAAAKEAKEAAPKPKPKPEKEKEKSAAASFFSSWSAMLPLGDFLAAPVPDKKEEPLAKVEEWTEQEVETLKCKLRVCRWIPAARPPREWLPDVPWKGRAQRLWRPPDLLLMAEFWTCGAAQPLLDLEVQLVISGEQKTNLQLGLLALLGIPRQSPFGHRVQCAWSQLEAIRAWWQKSSPDRTPNEGASAWVATCLYRHVYPVILKAMDSEKVSEKELEEIFVCGSFVALGDLSSSQDFAVAGLHQAPRELEARLAVPGHFPAAALARGLQRLAQRAAAEERQLGAAEAETAVRLAIALSERIRQQGEKAPEELLVPTGTGQLRPAQLCVFNNMEWLSEEEQQKRTRAVTSSGLHWVHHSISNDVAQSLKVQGLSTQVAAEALAAAEDTEETGAWFEAAGQAEPLTARLKSLLQDMTDTKDLGLFKALLQNADDAQANKVHFVWDWRSFGRQSLLSPEMARWQGPCLWAHNDASFSSQDFENITQLGAVQKRSRTAQIGRFGLGFNSVYSLTDLPSILSNDVALFLDPHVHHLRSMCATPAKPGIKLKFLKFDVLDQFRDQFEPYHGMFGCDLSSSTSFPETLIRLPFRTAESAKISEISDTVTSPEGAMAFLKAFHAAAAECLIFLQHVQSIEFCWIPADAKPGATPSSVMQIQVMPHGIPVSLRENPPLEVSTDEQALQYRGLFSSRTVSQSKEKQSFISELMGRLGMATSSPEIRPYVSFNLVISIAWMPPPDLQQEFKTEPSRQLEAWRLILQHDNPADERWASAVSEAVDLVPFAGLALCLSRPLRPAEPRISCFLPLPIRSSLPFLINANFCLRDPSSPDRLDLARQGEKSDWNLLLLRNIVEPLICSLIQEQAAAVQGFRSQAAGPTAKREAAVWADGICCLMPCKPQLPQSLQELLNLPSIYQSLATAPLFPALPVGERRDLAALLDVARSSLLSFADSVQPLGEVASEAQRQAVHEFLGQLTSEGGRAFLFCCVTQPVAAEFAAAQVQRKAVVSRNLVLSCLEQHKDRAAGLSAAQSAQLLGFVLQDVDLAPKLQNLPLAPLCDGRVATFDPNSGPLYLASDGASASAGDGAASAQRVLQQLTPKAVLDISALDAKALPALRQHAGQLGLHPVETCEHLGAALRAAVPRLCAAAVERSSVLASIDETLGGRLLGGSYRRASAVSLGFGNEEAANSTLCALWSFMEQ</sequence>
<proteinExistence type="predicted"/>
<organism evidence="4 5">
    <name type="scientific">Effrenium voratum</name>
    <dbReference type="NCBI Taxonomy" id="2562239"/>
    <lineage>
        <taxon>Eukaryota</taxon>
        <taxon>Sar</taxon>
        <taxon>Alveolata</taxon>
        <taxon>Dinophyceae</taxon>
        <taxon>Suessiales</taxon>
        <taxon>Symbiodiniaceae</taxon>
        <taxon>Effrenium</taxon>
    </lineage>
</organism>
<dbReference type="InterPro" id="IPR058210">
    <property type="entry name" value="SACS/Nov_dom"/>
</dbReference>
<comment type="caution">
    <text evidence="4">The sequence shown here is derived from an EMBL/GenBank/DDBJ whole genome shotgun (WGS) entry which is preliminary data.</text>
</comment>
<feature type="region of interest" description="Disordered" evidence="2">
    <location>
        <begin position="1"/>
        <end position="30"/>
    </location>
</feature>
<keyword evidence="5" id="KW-1185">Reference proteome</keyword>
<dbReference type="InterPro" id="IPR036890">
    <property type="entry name" value="HATPase_C_sf"/>
</dbReference>
<name>A0AA36MXL0_9DINO</name>